<keyword evidence="1" id="KW-0732">Signal</keyword>
<dbReference type="RefSeq" id="WP_143027125.1">
    <property type="nucleotide sequence ID" value="NZ_FNAP01000004.1"/>
</dbReference>
<reference evidence="3 4" key="1">
    <citation type="submission" date="2016-10" db="EMBL/GenBank/DDBJ databases">
        <authorList>
            <person name="de Groot N.N."/>
        </authorList>
    </citation>
    <scope>NUCLEOTIDE SEQUENCE [LARGE SCALE GENOMIC DNA]</scope>
    <source>
        <strain evidence="3 4">ATCC 700224</strain>
    </source>
</reference>
<dbReference type="SUPFAM" id="SSF159501">
    <property type="entry name" value="EreA/ChaN-like"/>
    <property type="match status" value="1"/>
</dbReference>
<feature type="chain" id="PRO_5011695277" evidence="1">
    <location>
        <begin position="34"/>
        <end position="355"/>
    </location>
</feature>
<feature type="domain" description="Haem-binding uptake Tiki superfamily ChaN" evidence="2">
    <location>
        <begin position="71"/>
        <end position="278"/>
    </location>
</feature>
<dbReference type="Gene3D" id="3.40.50.11550">
    <property type="match status" value="2"/>
</dbReference>
<feature type="signal peptide" evidence="1">
    <location>
        <begin position="1"/>
        <end position="33"/>
    </location>
</feature>
<dbReference type="Pfam" id="PF04187">
    <property type="entry name" value="Cofac_haem_bdg"/>
    <property type="match status" value="1"/>
</dbReference>
<dbReference type="STRING" id="69960.SAMN05421720_104193"/>
<dbReference type="AlphaFoldDB" id="A0A1G7B420"/>
<dbReference type="Proteomes" id="UP000199412">
    <property type="component" value="Unassembled WGS sequence"/>
</dbReference>
<keyword evidence="4" id="KW-1185">Reference proteome</keyword>
<dbReference type="CDD" id="cd14727">
    <property type="entry name" value="ChanN-like"/>
    <property type="match status" value="1"/>
</dbReference>
<dbReference type="OrthoDB" id="9795827at2"/>
<dbReference type="InterPro" id="IPR007314">
    <property type="entry name" value="Cofac_haem-bd_dom"/>
</dbReference>
<gene>
    <name evidence="3" type="ORF">SAMN05421720_104193</name>
</gene>
<accession>A0A1G7B420</accession>
<protein>
    <submittedName>
        <fullName evidence="3">Uncharacterized iron-regulated protein</fullName>
    </submittedName>
</protein>
<evidence type="ECO:0000259" key="2">
    <source>
        <dbReference type="Pfam" id="PF04187"/>
    </source>
</evidence>
<evidence type="ECO:0000313" key="3">
    <source>
        <dbReference type="EMBL" id="SDE20985.1"/>
    </source>
</evidence>
<sequence>MMFAFSRCPTPRAVAVLLFSALFLAMSAASALADPPWSEPWTTTIRADHPLVGRILDARTGAELDGAAIDARLAVADYVMLGEKHDNPDHHQAQAWLLARMVAAGRRPAVVWEMLDSGQADLLAAFLDQSAVAASDLGLAVGWDRTGWPDWTMYQPIAAVALDAGLPMRTGNLLADEVRRAATEGWEAVVGPEGLAPRALDVPFPDAQRDALGAEILRGHCDMLPEEAVPGMIAAQRLRDGEMARALLAGAALPGTDGAVLIAGNGHARADRGVPWVLGHLAPDATVISVGVLEVSEDLPAAPEPDDLREIAAEDGRPPYDLIVFTPALEDIDPCEKFRAQLERMRDRHGAGGNE</sequence>
<proteinExistence type="predicted"/>
<dbReference type="EMBL" id="FNAP01000004">
    <property type="protein sequence ID" value="SDE20985.1"/>
    <property type="molecule type" value="Genomic_DNA"/>
</dbReference>
<evidence type="ECO:0000313" key="4">
    <source>
        <dbReference type="Proteomes" id="UP000199412"/>
    </source>
</evidence>
<organism evidence="3 4">
    <name type="scientific">Rhodospira trueperi</name>
    <dbReference type="NCBI Taxonomy" id="69960"/>
    <lineage>
        <taxon>Bacteria</taxon>
        <taxon>Pseudomonadati</taxon>
        <taxon>Pseudomonadota</taxon>
        <taxon>Alphaproteobacteria</taxon>
        <taxon>Rhodospirillales</taxon>
        <taxon>Rhodospirillaceae</taxon>
        <taxon>Rhodospira</taxon>
    </lineage>
</organism>
<evidence type="ECO:0000256" key="1">
    <source>
        <dbReference type="SAM" id="SignalP"/>
    </source>
</evidence>
<name>A0A1G7B420_9PROT</name>